<proteinExistence type="predicted"/>
<dbReference type="Proteomes" id="UP001056120">
    <property type="component" value="Linkage Group LG25"/>
</dbReference>
<protein>
    <submittedName>
        <fullName evidence="1">Uncharacterized protein</fullName>
    </submittedName>
</protein>
<gene>
    <name evidence="1" type="ORF">L1987_75187</name>
</gene>
<dbReference type="EMBL" id="CM042042">
    <property type="protein sequence ID" value="KAI3704957.1"/>
    <property type="molecule type" value="Genomic_DNA"/>
</dbReference>
<keyword evidence="2" id="KW-1185">Reference proteome</keyword>
<comment type="caution">
    <text evidence="1">The sequence shown here is derived from an EMBL/GenBank/DDBJ whole genome shotgun (WGS) entry which is preliminary data.</text>
</comment>
<name>A0ACB9A490_9ASTR</name>
<reference evidence="2" key="1">
    <citation type="journal article" date="2022" name="Mol. Ecol. Resour.">
        <title>The genomes of chicory, endive, great burdock and yacon provide insights into Asteraceae palaeo-polyploidization history and plant inulin production.</title>
        <authorList>
            <person name="Fan W."/>
            <person name="Wang S."/>
            <person name="Wang H."/>
            <person name="Wang A."/>
            <person name="Jiang F."/>
            <person name="Liu H."/>
            <person name="Zhao H."/>
            <person name="Xu D."/>
            <person name="Zhang Y."/>
        </authorList>
    </citation>
    <scope>NUCLEOTIDE SEQUENCE [LARGE SCALE GENOMIC DNA]</scope>
    <source>
        <strain evidence="2">cv. Yunnan</strain>
    </source>
</reference>
<reference evidence="1 2" key="2">
    <citation type="journal article" date="2022" name="Mol. Ecol. Resour.">
        <title>The genomes of chicory, endive, great burdock and yacon provide insights into Asteraceae paleo-polyploidization history and plant inulin production.</title>
        <authorList>
            <person name="Fan W."/>
            <person name="Wang S."/>
            <person name="Wang H."/>
            <person name="Wang A."/>
            <person name="Jiang F."/>
            <person name="Liu H."/>
            <person name="Zhao H."/>
            <person name="Xu D."/>
            <person name="Zhang Y."/>
        </authorList>
    </citation>
    <scope>NUCLEOTIDE SEQUENCE [LARGE SCALE GENOMIC DNA]</scope>
    <source>
        <strain evidence="2">cv. Yunnan</strain>
        <tissue evidence="1">Leaves</tissue>
    </source>
</reference>
<accession>A0ACB9A490</accession>
<organism evidence="1 2">
    <name type="scientific">Smallanthus sonchifolius</name>
    <dbReference type="NCBI Taxonomy" id="185202"/>
    <lineage>
        <taxon>Eukaryota</taxon>
        <taxon>Viridiplantae</taxon>
        <taxon>Streptophyta</taxon>
        <taxon>Embryophyta</taxon>
        <taxon>Tracheophyta</taxon>
        <taxon>Spermatophyta</taxon>
        <taxon>Magnoliopsida</taxon>
        <taxon>eudicotyledons</taxon>
        <taxon>Gunneridae</taxon>
        <taxon>Pentapetalae</taxon>
        <taxon>asterids</taxon>
        <taxon>campanulids</taxon>
        <taxon>Asterales</taxon>
        <taxon>Asteraceae</taxon>
        <taxon>Asteroideae</taxon>
        <taxon>Heliantheae alliance</taxon>
        <taxon>Millerieae</taxon>
        <taxon>Smallanthus</taxon>
    </lineage>
</organism>
<evidence type="ECO:0000313" key="2">
    <source>
        <dbReference type="Proteomes" id="UP001056120"/>
    </source>
</evidence>
<evidence type="ECO:0000313" key="1">
    <source>
        <dbReference type="EMBL" id="KAI3704957.1"/>
    </source>
</evidence>
<sequence length="237" mass="26855">MSVLRFSISYLSSSHFWLLLVLALLHLCFSDQKSGDVLCMDGERRALMRFKHGLIDEADRLASWVGETSDCCRWAGIVCDNITGHVHQIHLPGPDGHCDGMYFLSKEEEKEGLKQMLGGHLSPSLLELKQLKYLDLSCNNFKQIQIPSFIGSLRNLRRLNLSRSNFGGMNPPQIGNISELRVLSLGDLYGTTMSMMKMQWLSSLRWLHHLDMRGIDLSKAIDWFVFLSTLGYTSPCS</sequence>